<dbReference type="InterPro" id="IPR036761">
    <property type="entry name" value="TTHA0802/YceI-like_sf"/>
</dbReference>
<accession>A0A1G8B4D6</accession>
<dbReference type="PANTHER" id="PTHR34406:SF1">
    <property type="entry name" value="PROTEIN YCEI"/>
    <property type="match status" value="1"/>
</dbReference>
<feature type="signal peptide" evidence="1">
    <location>
        <begin position="1"/>
        <end position="20"/>
    </location>
</feature>
<dbReference type="PANTHER" id="PTHR34406">
    <property type="entry name" value="PROTEIN YCEI"/>
    <property type="match status" value="1"/>
</dbReference>
<sequence>MNKKIYIVVLLIFATTAGFAQTVSKSDISFKIKNLGFNVGGTFGGLQADIKFKPNDLEGSSIEASVLSSTVNTDNESRDRHLKSEDYFDVIKYPKITLKSVSFKRKSGSNYTGNFNVTIRDKTKLIEVPFTYTESGNTAQLKGNFMILRTDFGIGGKNLILSNEANVSVEAEISK</sequence>
<evidence type="ECO:0000313" key="4">
    <source>
        <dbReference type="Proteomes" id="UP000199705"/>
    </source>
</evidence>
<protein>
    <submittedName>
        <fullName evidence="3">Polyisoprenoid-binding protein YceI</fullName>
    </submittedName>
</protein>
<dbReference type="Proteomes" id="UP000199705">
    <property type="component" value="Unassembled WGS sequence"/>
</dbReference>
<dbReference type="EMBL" id="FNCG01000008">
    <property type="protein sequence ID" value="SDH27510.1"/>
    <property type="molecule type" value="Genomic_DNA"/>
</dbReference>
<dbReference type="InterPro" id="IPR007372">
    <property type="entry name" value="Lipid/polyisoprenoid-bd_YceI"/>
</dbReference>
<dbReference type="SUPFAM" id="SSF101874">
    <property type="entry name" value="YceI-like"/>
    <property type="match status" value="1"/>
</dbReference>
<dbReference type="STRING" id="551996.SAMN05192573_10856"/>
<gene>
    <name evidence="3" type="ORF">SAMN05192573_10856</name>
</gene>
<evidence type="ECO:0000313" key="3">
    <source>
        <dbReference type="EMBL" id="SDH27510.1"/>
    </source>
</evidence>
<evidence type="ECO:0000256" key="1">
    <source>
        <dbReference type="SAM" id="SignalP"/>
    </source>
</evidence>
<dbReference type="AlphaFoldDB" id="A0A1G8B4D6"/>
<feature type="chain" id="PRO_5011724259" evidence="1">
    <location>
        <begin position="21"/>
        <end position="175"/>
    </location>
</feature>
<proteinExistence type="predicted"/>
<dbReference type="Pfam" id="PF04264">
    <property type="entry name" value="YceI"/>
    <property type="match status" value="1"/>
</dbReference>
<dbReference type="Gene3D" id="2.40.128.110">
    <property type="entry name" value="Lipid/polyisoprenoid-binding, YceI-like"/>
    <property type="match status" value="1"/>
</dbReference>
<dbReference type="SMART" id="SM00867">
    <property type="entry name" value="YceI"/>
    <property type="match status" value="1"/>
</dbReference>
<feature type="domain" description="Lipid/polyisoprenoid-binding YceI-like" evidence="2">
    <location>
        <begin position="18"/>
        <end position="174"/>
    </location>
</feature>
<name>A0A1G8B4D6_9SPHI</name>
<dbReference type="RefSeq" id="WP_090532541.1">
    <property type="nucleotide sequence ID" value="NZ_FNCG01000008.1"/>
</dbReference>
<reference evidence="4" key="1">
    <citation type="submission" date="2016-10" db="EMBL/GenBank/DDBJ databases">
        <authorList>
            <person name="Varghese N."/>
            <person name="Submissions S."/>
        </authorList>
    </citation>
    <scope>NUCLEOTIDE SEQUENCE [LARGE SCALE GENOMIC DNA]</scope>
    <source>
        <strain evidence="4">Gh-67</strain>
    </source>
</reference>
<keyword evidence="4" id="KW-1185">Reference proteome</keyword>
<evidence type="ECO:0000259" key="2">
    <source>
        <dbReference type="SMART" id="SM00867"/>
    </source>
</evidence>
<keyword evidence="1" id="KW-0732">Signal</keyword>
<organism evidence="3 4">
    <name type="scientific">Mucilaginibacter gossypii</name>
    <dbReference type="NCBI Taxonomy" id="551996"/>
    <lineage>
        <taxon>Bacteria</taxon>
        <taxon>Pseudomonadati</taxon>
        <taxon>Bacteroidota</taxon>
        <taxon>Sphingobacteriia</taxon>
        <taxon>Sphingobacteriales</taxon>
        <taxon>Sphingobacteriaceae</taxon>
        <taxon>Mucilaginibacter</taxon>
    </lineage>
</organism>